<gene>
    <name evidence="1" type="ORF">FPZ52_11935</name>
</gene>
<dbReference type="GO" id="GO:0016301">
    <property type="term" value="F:kinase activity"/>
    <property type="evidence" value="ECO:0007669"/>
    <property type="project" value="UniProtKB-KW"/>
</dbReference>
<accession>A0A5B8J8V5</accession>
<keyword evidence="1" id="KW-0614">Plasmid</keyword>
<dbReference type="EMBL" id="CP042262">
    <property type="protein sequence ID" value="QDY70700.1"/>
    <property type="molecule type" value="Genomic_DNA"/>
</dbReference>
<proteinExistence type="predicted"/>
<dbReference type="Proteomes" id="UP000318483">
    <property type="component" value="Plasmid unnamed1"/>
</dbReference>
<evidence type="ECO:0000313" key="1">
    <source>
        <dbReference type="EMBL" id="QDY70700.1"/>
    </source>
</evidence>
<dbReference type="AlphaFoldDB" id="A0A5B8J8V5"/>
<geneLocation type="plasmid" evidence="1 2">
    <name>unnamed1</name>
</geneLocation>
<protein>
    <submittedName>
        <fullName evidence="1">Nucleoside/nucleotide kinase family protein</fullName>
    </submittedName>
</protein>
<dbReference type="KEGG" id="lit:FPZ52_11935"/>
<sequence>MFQFAHRLLLHADRQFLAIAGAPGSGKSTSAELIQKRLEQLAPKQSALLPMDGFHYDDDVLRSLGRYERKGASDTFDVGGLRATLQRLRARDEPDVAVPVFCRDRELSRGSARLIPAEVQVIIVEGNYLLLDQNPWSSLQPFFDLTCMIDVDEPELSQRLYARWQGYGLNDAQIRQKLDGNDLPNVAVVRDHSVPADLVFKQ</sequence>
<evidence type="ECO:0000313" key="2">
    <source>
        <dbReference type="Proteomes" id="UP000318483"/>
    </source>
</evidence>
<keyword evidence="2" id="KW-1185">Reference proteome</keyword>
<dbReference type="PANTHER" id="PTHR10285">
    <property type="entry name" value="URIDINE KINASE"/>
    <property type="match status" value="1"/>
</dbReference>
<reference evidence="1 2" key="1">
    <citation type="submission" date="2019-07" db="EMBL/GenBank/DDBJ databases">
        <title>Litoreibacter alkalisoli sp. nov., isolated from saline-alkaline soil.</title>
        <authorList>
            <person name="Wang S."/>
            <person name="Xu L."/>
            <person name="Xing Y.-T."/>
            <person name="Sun J.-Q."/>
        </authorList>
    </citation>
    <scope>NUCLEOTIDE SEQUENCE [LARGE SCALE GENOMIC DNA]</scope>
    <source>
        <strain evidence="1 2">LN3S51</strain>
        <plasmid evidence="1 2">unnamed1</plasmid>
    </source>
</reference>
<dbReference type="InterPro" id="IPR027417">
    <property type="entry name" value="P-loop_NTPase"/>
</dbReference>
<dbReference type="SUPFAM" id="SSF52540">
    <property type="entry name" value="P-loop containing nucleoside triphosphate hydrolases"/>
    <property type="match status" value="1"/>
</dbReference>
<organism evidence="1 2">
    <name type="scientific">Qingshengfaniella alkalisoli</name>
    <dbReference type="NCBI Taxonomy" id="2599296"/>
    <lineage>
        <taxon>Bacteria</taxon>
        <taxon>Pseudomonadati</taxon>
        <taxon>Pseudomonadota</taxon>
        <taxon>Alphaproteobacteria</taxon>
        <taxon>Rhodobacterales</taxon>
        <taxon>Paracoccaceae</taxon>
        <taxon>Qingshengfaniella</taxon>
    </lineage>
</organism>
<dbReference type="Gene3D" id="3.40.50.300">
    <property type="entry name" value="P-loop containing nucleotide triphosphate hydrolases"/>
    <property type="match status" value="1"/>
</dbReference>
<dbReference type="OrthoDB" id="1550976at2"/>
<keyword evidence="1" id="KW-0418">Kinase</keyword>
<name>A0A5B8J8V5_9RHOB</name>
<keyword evidence="1" id="KW-0808">Transferase</keyword>